<feature type="transmembrane region" description="Helical" evidence="1">
    <location>
        <begin position="103"/>
        <end position="126"/>
    </location>
</feature>
<keyword evidence="4" id="KW-1185">Reference proteome</keyword>
<evidence type="ECO:0000313" key="4">
    <source>
        <dbReference type="Proteomes" id="UP000007148"/>
    </source>
</evidence>
<keyword evidence="1" id="KW-0472">Membrane</keyword>
<dbReference type="InParanoid" id="G4TXZ7"/>
<reference evidence="3 4" key="1">
    <citation type="journal article" date="2011" name="PLoS Pathog.">
        <title>Endophytic Life Strategies Decoded by Genome and Transcriptome Analyses of the Mutualistic Root Symbiont Piriformospora indica.</title>
        <authorList>
            <person name="Zuccaro A."/>
            <person name="Lahrmann U."/>
            <person name="Guldener U."/>
            <person name="Langen G."/>
            <person name="Pfiffi S."/>
            <person name="Biedenkopf D."/>
            <person name="Wong P."/>
            <person name="Samans B."/>
            <person name="Grimm C."/>
            <person name="Basiewicz M."/>
            <person name="Murat C."/>
            <person name="Martin F."/>
            <person name="Kogel K.H."/>
        </authorList>
    </citation>
    <scope>NUCLEOTIDE SEQUENCE [LARGE SCALE GENOMIC DNA]</scope>
    <source>
        <strain evidence="3 4">DSM 11827</strain>
    </source>
</reference>
<evidence type="ECO:0000313" key="3">
    <source>
        <dbReference type="EMBL" id="CCA76190.1"/>
    </source>
</evidence>
<dbReference type="AlphaFoldDB" id="G4TXZ7"/>
<proteinExistence type="predicted"/>
<organism evidence="3 4">
    <name type="scientific">Serendipita indica (strain DSM 11827)</name>
    <name type="common">Root endophyte fungus</name>
    <name type="synonym">Piriformospora indica</name>
    <dbReference type="NCBI Taxonomy" id="1109443"/>
    <lineage>
        <taxon>Eukaryota</taxon>
        <taxon>Fungi</taxon>
        <taxon>Dikarya</taxon>
        <taxon>Basidiomycota</taxon>
        <taxon>Agaricomycotina</taxon>
        <taxon>Agaricomycetes</taxon>
        <taxon>Sebacinales</taxon>
        <taxon>Serendipitaceae</taxon>
        <taxon>Serendipita</taxon>
    </lineage>
</organism>
<dbReference type="Proteomes" id="UP000007148">
    <property type="component" value="Unassembled WGS sequence"/>
</dbReference>
<protein>
    <recommendedName>
        <fullName evidence="2">DUF6533 domain-containing protein</fullName>
    </recommendedName>
</protein>
<feature type="domain" description="DUF6533" evidence="2">
    <location>
        <begin position="29"/>
        <end position="67"/>
    </location>
</feature>
<keyword evidence="1" id="KW-0812">Transmembrane</keyword>
<evidence type="ECO:0000259" key="2">
    <source>
        <dbReference type="Pfam" id="PF20151"/>
    </source>
</evidence>
<dbReference type="InterPro" id="IPR045340">
    <property type="entry name" value="DUF6533"/>
</dbReference>
<name>G4TXZ7_SERID</name>
<feature type="transmembrane region" description="Helical" evidence="1">
    <location>
        <begin position="231"/>
        <end position="249"/>
    </location>
</feature>
<feature type="transmembrane region" description="Helical" evidence="1">
    <location>
        <begin position="185"/>
        <end position="205"/>
    </location>
</feature>
<gene>
    <name evidence="3" type="ORF">PIIN_10183</name>
</gene>
<sequence>MTDSPPVAAAAEAAAALASVRIGIQASQYTLVAGFVIWLYDIFLTFDREVGLLWCRGGKLIKAAYLIHSTRFAMGALQQRGAYNTRVKKGKRLSDNRCTADVVILNLCLTTGTIVATAIFTFRLYIVLLGRRVLRLFLVGAVVASDLALVALVSNLLVVTSARTMSYSDEMDMCVSKVSPNLGPMYVITIFSESVIAFATLYHAVSLRHHRVVLRDSPTIAILNVLYKGGFWYYLYALCMQLALALVYWTAPKPLLLILCFLEYALKSTVTSRWFLEFRQALANSEAQTNDESIADKAERRASINVVPIERETYEM</sequence>
<comment type="caution">
    <text evidence="3">The sequence shown here is derived from an EMBL/GenBank/DDBJ whole genome shotgun (WGS) entry which is preliminary data.</text>
</comment>
<dbReference type="OrthoDB" id="2958007at2759"/>
<dbReference type="Pfam" id="PF20151">
    <property type="entry name" value="DUF6533"/>
    <property type="match status" value="1"/>
</dbReference>
<accession>G4TXZ7</accession>
<evidence type="ECO:0000256" key="1">
    <source>
        <dbReference type="SAM" id="Phobius"/>
    </source>
</evidence>
<feature type="transmembrane region" description="Helical" evidence="1">
    <location>
        <begin position="133"/>
        <end position="158"/>
    </location>
</feature>
<keyword evidence="1" id="KW-1133">Transmembrane helix</keyword>
<dbReference type="HOGENOM" id="CLU_067873_0_0_1"/>
<dbReference type="EMBL" id="CAFZ01000642">
    <property type="protein sequence ID" value="CCA76190.1"/>
    <property type="molecule type" value="Genomic_DNA"/>
</dbReference>